<accession>A0A3D8ISK7</accession>
<evidence type="ECO:0000313" key="3">
    <source>
        <dbReference type="Proteomes" id="UP000256379"/>
    </source>
</evidence>
<protein>
    <submittedName>
        <fullName evidence="2">Uncharacterized protein</fullName>
    </submittedName>
</protein>
<dbReference type="Proteomes" id="UP000256379">
    <property type="component" value="Unassembled WGS sequence"/>
</dbReference>
<comment type="caution">
    <text evidence="2">The sequence shown here is derived from an EMBL/GenBank/DDBJ whole genome shotgun (WGS) entry which is preliminary data.</text>
</comment>
<dbReference type="RefSeq" id="WP_115542140.1">
    <property type="nucleotide sequence ID" value="NZ_NXLQ01000001.1"/>
</dbReference>
<proteinExistence type="predicted"/>
<evidence type="ECO:0000313" key="2">
    <source>
        <dbReference type="EMBL" id="RDU67614.1"/>
    </source>
</evidence>
<organism evidence="2 3">
    <name type="scientific">Helicobacter didelphidarum</name>
    <dbReference type="NCBI Taxonomy" id="2040648"/>
    <lineage>
        <taxon>Bacteria</taxon>
        <taxon>Pseudomonadati</taxon>
        <taxon>Campylobacterota</taxon>
        <taxon>Epsilonproteobacteria</taxon>
        <taxon>Campylobacterales</taxon>
        <taxon>Helicobacteraceae</taxon>
        <taxon>Helicobacter</taxon>
    </lineage>
</organism>
<dbReference type="Gene3D" id="3.90.930.1">
    <property type="match status" value="1"/>
</dbReference>
<gene>
    <name evidence="2" type="ORF">CQA53_00995</name>
</gene>
<dbReference type="AlphaFoldDB" id="A0A3D8ISK7"/>
<sequence length="238" mass="28286">MKKWGILLILSIGVLWLIWLQFFQHSIDLETYENFDENNNLISSTEYIPDSHNKSTFLICKTRKGKEPCKEVHGIKNGIEKWYKNGILKYEDSYSHGILQFSTLFYTNGLKHQENIYEAGKLIKQKIYAKDSINSLMQENIYKNQEKISKFFKNNKLFKVEKYNNDILVSRRIYNENGVIIQLEEYGLSKGNGFDPFEYFLDDFDNFERNSPFLYDNHKQNDSQRQQITPDIRSGNWI</sequence>
<keyword evidence="3" id="KW-1185">Reference proteome</keyword>
<dbReference type="EMBL" id="NXLQ01000001">
    <property type="protein sequence ID" value="RDU67614.1"/>
    <property type="molecule type" value="Genomic_DNA"/>
</dbReference>
<evidence type="ECO:0000256" key="1">
    <source>
        <dbReference type="SAM" id="MobiDB-lite"/>
    </source>
</evidence>
<name>A0A3D8ISK7_9HELI</name>
<feature type="region of interest" description="Disordered" evidence="1">
    <location>
        <begin position="216"/>
        <end position="238"/>
    </location>
</feature>
<dbReference type="OrthoDB" id="5327778at2"/>
<reference evidence="2 3" key="1">
    <citation type="submission" date="2018-04" db="EMBL/GenBank/DDBJ databases">
        <title>Novel Campyloabacter and Helicobacter Species and Strains.</title>
        <authorList>
            <person name="Mannion A.J."/>
            <person name="Shen Z."/>
            <person name="Fox J.G."/>
        </authorList>
    </citation>
    <scope>NUCLEOTIDE SEQUENCE [LARGE SCALE GENOMIC DNA]</scope>
    <source>
        <strain evidence="2 3">MIT 17-337</strain>
    </source>
</reference>